<comment type="caution">
    <text evidence="2">The sequence shown here is derived from an EMBL/GenBank/DDBJ whole genome shotgun (WGS) entry which is preliminary data.</text>
</comment>
<accession>A0A1T0AVC6</accession>
<feature type="transmembrane region" description="Helical" evidence="1">
    <location>
        <begin position="43"/>
        <end position="64"/>
    </location>
</feature>
<keyword evidence="1" id="KW-0812">Transmembrane</keyword>
<keyword evidence="3" id="KW-1185">Reference proteome</keyword>
<evidence type="ECO:0000256" key="1">
    <source>
        <dbReference type="SAM" id="Phobius"/>
    </source>
</evidence>
<protein>
    <submittedName>
        <fullName evidence="2">Uncharacterized protein</fullName>
    </submittedName>
</protein>
<dbReference type="STRING" id="734.B0187_00975"/>
<gene>
    <name evidence="2" type="ORF">B0187_00975</name>
</gene>
<dbReference type="EMBL" id="MUYA01000001">
    <property type="protein sequence ID" value="OOS00897.1"/>
    <property type="molecule type" value="Genomic_DNA"/>
</dbReference>
<dbReference type="AlphaFoldDB" id="A0A1T0AVC6"/>
<organism evidence="2 3">
    <name type="scientific">Haemophilus paracuniculus</name>
    <dbReference type="NCBI Taxonomy" id="734"/>
    <lineage>
        <taxon>Bacteria</taxon>
        <taxon>Pseudomonadati</taxon>
        <taxon>Pseudomonadota</taxon>
        <taxon>Gammaproteobacteria</taxon>
        <taxon>Pasteurellales</taxon>
        <taxon>Pasteurellaceae</taxon>
        <taxon>Haemophilus</taxon>
    </lineage>
</organism>
<keyword evidence="1" id="KW-1133">Transmembrane helix</keyword>
<evidence type="ECO:0000313" key="3">
    <source>
        <dbReference type="Proteomes" id="UP000190867"/>
    </source>
</evidence>
<name>A0A1T0AVC6_9PAST</name>
<evidence type="ECO:0000313" key="2">
    <source>
        <dbReference type="EMBL" id="OOS00897.1"/>
    </source>
</evidence>
<reference evidence="2 3" key="1">
    <citation type="submission" date="2017-02" db="EMBL/GenBank/DDBJ databases">
        <title>Draft genome sequence of Haemophilus paracuniculus CCUG 43573 type strain.</title>
        <authorList>
            <person name="Engstrom-Jakobsson H."/>
            <person name="Salva-Serra F."/>
            <person name="Thorell K."/>
            <person name="Gonzales-Siles L."/>
            <person name="Karlsson R."/>
            <person name="Boulund F."/>
            <person name="Engstrand L."/>
            <person name="Kristiansson E."/>
            <person name="Moore E."/>
        </authorList>
    </citation>
    <scope>NUCLEOTIDE SEQUENCE [LARGE SCALE GENOMIC DNA]</scope>
    <source>
        <strain evidence="2 3">CCUG 43573</strain>
    </source>
</reference>
<proteinExistence type="predicted"/>
<sequence>MLTTIILAVLTYLAVFIFAAIVTAFMALFINCATDEKLRNAMLIIRAELFACLKMSFYTPIFFYEEFKNLKKETE</sequence>
<dbReference type="RefSeq" id="WP_078235908.1">
    <property type="nucleotide sequence ID" value="NZ_MUYA01000001.1"/>
</dbReference>
<keyword evidence="1" id="KW-0472">Membrane</keyword>
<dbReference type="Proteomes" id="UP000190867">
    <property type="component" value="Unassembled WGS sequence"/>
</dbReference>
<feature type="transmembrane region" description="Helical" evidence="1">
    <location>
        <begin position="6"/>
        <end position="31"/>
    </location>
</feature>